<dbReference type="PANTHER" id="PTHR39162:SF1">
    <property type="entry name" value="SPORULATION PROTEIN YTFJ"/>
    <property type="match status" value="1"/>
</dbReference>
<dbReference type="AlphaFoldDB" id="A0A382T456"/>
<organism evidence="1">
    <name type="scientific">marine metagenome</name>
    <dbReference type="NCBI Taxonomy" id="408172"/>
    <lineage>
        <taxon>unclassified sequences</taxon>
        <taxon>metagenomes</taxon>
        <taxon>ecological metagenomes</taxon>
    </lineage>
</organism>
<dbReference type="EMBL" id="UINC01133806">
    <property type="protein sequence ID" value="SVD16950.1"/>
    <property type="molecule type" value="Genomic_DNA"/>
</dbReference>
<reference evidence="1" key="1">
    <citation type="submission" date="2018-05" db="EMBL/GenBank/DDBJ databases">
        <authorList>
            <person name="Lanie J.A."/>
            <person name="Ng W.-L."/>
            <person name="Kazmierczak K.M."/>
            <person name="Andrzejewski T.M."/>
            <person name="Davidsen T.M."/>
            <person name="Wayne K.J."/>
            <person name="Tettelin H."/>
            <person name="Glass J.I."/>
            <person name="Rusch D."/>
            <person name="Podicherti R."/>
            <person name="Tsui H.-C.T."/>
            <person name="Winkler M.E."/>
        </authorList>
    </citation>
    <scope>NUCLEOTIDE SEQUENCE</scope>
</reference>
<gene>
    <name evidence="1" type="ORF">METZ01_LOCUS369804</name>
</gene>
<accession>A0A382T456</accession>
<dbReference type="InterPro" id="IPR014229">
    <property type="entry name" value="Spore_YtfJ"/>
</dbReference>
<proteinExistence type="predicted"/>
<dbReference type="PANTHER" id="PTHR39162">
    <property type="entry name" value="GLL3345 PROTEIN"/>
    <property type="match status" value="1"/>
</dbReference>
<sequence>MNIAELIKNTLKEAQELMTSKTVVGEPIKTDTHTVIPVSKVMFGFGGGGAEGDEKGKKGNGQGVGGGWSIEPVAFVVVGEDGAKLMTIGDKESLTGKLMDLAPSVIDSVKEFVSKNDSSEEEAE</sequence>
<dbReference type="Pfam" id="PF09579">
    <property type="entry name" value="Spore_YtfJ"/>
    <property type="match status" value="1"/>
</dbReference>
<evidence type="ECO:0000313" key="1">
    <source>
        <dbReference type="EMBL" id="SVD16950.1"/>
    </source>
</evidence>
<evidence type="ECO:0008006" key="2">
    <source>
        <dbReference type="Google" id="ProtNLM"/>
    </source>
</evidence>
<name>A0A382T456_9ZZZZ</name>
<dbReference type="PIRSF" id="PIRSF021377">
    <property type="entry name" value="YtfJ"/>
    <property type="match status" value="1"/>
</dbReference>
<protein>
    <recommendedName>
        <fullName evidence="2">Sporulation protein YtfJ</fullName>
    </recommendedName>
</protein>